<protein>
    <recommendedName>
        <fullName evidence="4">Jacalin-type lectin domain-containing protein</fullName>
    </recommendedName>
</protein>
<dbReference type="SMART" id="SM00915">
    <property type="entry name" value="Jacalin"/>
    <property type="match status" value="4"/>
</dbReference>
<dbReference type="InterPro" id="IPR036404">
    <property type="entry name" value="Jacalin-like_lectin_dom_sf"/>
</dbReference>
<accession>A0A5C7H5A1</accession>
<comment type="similarity">
    <text evidence="1">Belongs to the jacalin lectin family.</text>
</comment>
<dbReference type="GO" id="GO:0030246">
    <property type="term" value="F:carbohydrate binding"/>
    <property type="evidence" value="ECO:0007669"/>
    <property type="project" value="UniProtKB-KW"/>
</dbReference>
<organism evidence="5 6">
    <name type="scientific">Acer yangbiense</name>
    <dbReference type="NCBI Taxonomy" id="1000413"/>
    <lineage>
        <taxon>Eukaryota</taxon>
        <taxon>Viridiplantae</taxon>
        <taxon>Streptophyta</taxon>
        <taxon>Embryophyta</taxon>
        <taxon>Tracheophyta</taxon>
        <taxon>Spermatophyta</taxon>
        <taxon>Magnoliopsida</taxon>
        <taxon>eudicotyledons</taxon>
        <taxon>Gunneridae</taxon>
        <taxon>Pentapetalae</taxon>
        <taxon>rosids</taxon>
        <taxon>malvids</taxon>
        <taxon>Sapindales</taxon>
        <taxon>Sapindaceae</taxon>
        <taxon>Hippocastanoideae</taxon>
        <taxon>Acereae</taxon>
        <taxon>Acer</taxon>
    </lineage>
</organism>
<dbReference type="Gene3D" id="2.100.10.30">
    <property type="entry name" value="Jacalin-like lectin domain"/>
    <property type="match status" value="5"/>
</dbReference>
<gene>
    <name evidence="5" type="ORF">EZV62_021392</name>
</gene>
<keyword evidence="6" id="KW-1185">Reference proteome</keyword>
<evidence type="ECO:0000313" key="5">
    <source>
        <dbReference type="EMBL" id="TXG52223.1"/>
    </source>
</evidence>
<dbReference type="Pfam" id="PF01419">
    <property type="entry name" value="Jacalin"/>
    <property type="match status" value="5"/>
</dbReference>
<sequence>MEISSSKLADSIKIGPWGGPGGNQHWSFKAKVAITEIIITHAIVVDSISFTSIDENGKIEHSEKYGGGGGKTEKVLLDWPGEYLTSISGTCNIFYGNYVVQSLCFYTNQTRYGPFGCTSGSPFNFPMEDGVIIGFHGRGWPSFGYVDAIGVYVKPVDDLFCGSTQGVLSITNKESSSKLADSIKIGPWGGPGGNQHWSFKAKVAITEIIITHGMVVDSVSFTSIDENGKIEHSEKFGGSGGKTEKVLLDWPGEYLTSISGTCNIFYGNYVVQSLCFYTNQTRYGPFGCTSGSPFNFPMEDGVIIGFHGRGWPSFGYVDAIGVYVKPFEDLFCGSTQGVLSITNKDPSYNWKNPTKKDLWGGNGGKEWNYQPNGAITEIKVHHGKCIDSISFKSKDGDGNWRKYGGTGGKEEPPENSSNLASNSIKVGPWGGPGGDQHWSFKAKVAITEIIICNGWVVDSVSFVGIDENGEIHYSKKYGSDRGEAHKISLDWPREFLTSLSGTCHDHEGNYGIQSLCFHTNRTKYGPYGRTDGSPFNFPMEDGVIIGFYGRAGCSYASFVNAIGVYAKPFEDSFCDSTQGLFITHKVNDVMNTEVPREAGPWGGITGKQFDDGVFSSIGQVNIFVGDGVVRGIIGFLYNTKDGKSVESKRHGGGGRDDEKIYRIKLDCSKEYIVGITGYFGPVVENAGHEALRSITFYSNKGKYGPFGNEIGTAFSSSISDGKVVGFHGRSGCYLCALGVHMEYFDSN</sequence>
<evidence type="ECO:0000256" key="3">
    <source>
        <dbReference type="SAM" id="MobiDB-lite"/>
    </source>
</evidence>
<dbReference type="PROSITE" id="PS51752">
    <property type="entry name" value="JACALIN_LECTIN"/>
    <property type="match status" value="4"/>
</dbReference>
<dbReference type="Proteomes" id="UP000323000">
    <property type="component" value="Chromosome 10"/>
</dbReference>
<feature type="domain" description="Jacalin-type lectin" evidence="4">
    <location>
        <begin position="595"/>
        <end position="743"/>
    </location>
</feature>
<keyword evidence="2" id="KW-0430">Lectin</keyword>
<name>A0A5C7H5A1_9ROSI</name>
<dbReference type="SUPFAM" id="SSF51101">
    <property type="entry name" value="Mannose-binding lectins"/>
    <property type="match status" value="5"/>
</dbReference>
<evidence type="ECO:0000256" key="2">
    <source>
        <dbReference type="ARBA" id="ARBA00022734"/>
    </source>
</evidence>
<dbReference type="PANTHER" id="PTHR46506">
    <property type="entry name" value="OS05G0143600 PROTEIN"/>
    <property type="match status" value="1"/>
</dbReference>
<proteinExistence type="inferred from homology"/>
<dbReference type="EMBL" id="VAHF01000010">
    <property type="protein sequence ID" value="TXG52223.1"/>
    <property type="molecule type" value="Genomic_DNA"/>
</dbReference>
<reference evidence="6" key="1">
    <citation type="journal article" date="2019" name="Gigascience">
        <title>De novo genome assembly of the endangered Acer yangbiense, a plant species with extremely small populations endemic to Yunnan Province, China.</title>
        <authorList>
            <person name="Yang J."/>
            <person name="Wariss H.M."/>
            <person name="Tao L."/>
            <person name="Zhang R."/>
            <person name="Yun Q."/>
            <person name="Hollingsworth P."/>
            <person name="Dao Z."/>
            <person name="Luo G."/>
            <person name="Guo H."/>
            <person name="Ma Y."/>
            <person name="Sun W."/>
        </authorList>
    </citation>
    <scope>NUCLEOTIDE SEQUENCE [LARGE SCALE GENOMIC DNA]</scope>
    <source>
        <strain evidence="6">cv. Malutang</strain>
    </source>
</reference>
<dbReference type="InterPro" id="IPR033734">
    <property type="entry name" value="Jacalin-like_lectin_dom_plant"/>
</dbReference>
<feature type="domain" description="Jacalin-type lectin" evidence="4">
    <location>
        <begin position="423"/>
        <end position="568"/>
    </location>
</feature>
<evidence type="ECO:0000256" key="1">
    <source>
        <dbReference type="ARBA" id="ARBA00006568"/>
    </source>
</evidence>
<evidence type="ECO:0000259" key="4">
    <source>
        <dbReference type="PROSITE" id="PS51752"/>
    </source>
</evidence>
<dbReference type="InterPro" id="IPR001229">
    <property type="entry name" value="Jacalin-like_lectin_dom"/>
</dbReference>
<feature type="domain" description="Jacalin-type lectin" evidence="4">
    <location>
        <begin position="182"/>
        <end position="326"/>
    </location>
</feature>
<dbReference type="AlphaFoldDB" id="A0A5C7H5A1"/>
<dbReference type="CDD" id="cd09612">
    <property type="entry name" value="Jacalin"/>
    <property type="match status" value="4"/>
</dbReference>
<evidence type="ECO:0000313" key="6">
    <source>
        <dbReference type="Proteomes" id="UP000323000"/>
    </source>
</evidence>
<comment type="caution">
    <text evidence="5">The sequence shown here is derived from an EMBL/GenBank/DDBJ whole genome shotgun (WGS) entry which is preliminary data.</text>
</comment>
<feature type="domain" description="Jacalin-type lectin" evidence="4">
    <location>
        <begin position="11"/>
        <end position="155"/>
    </location>
</feature>
<dbReference type="FunFam" id="2.100.10.30:FF:000001">
    <property type="entry name" value="Jacalin-related lectin 33"/>
    <property type="match status" value="1"/>
</dbReference>
<dbReference type="OrthoDB" id="910591at2759"/>
<feature type="region of interest" description="Disordered" evidence="3">
    <location>
        <begin position="400"/>
        <end position="422"/>
    </location>
</feature>